<evidence type="ECO:0000313" key="1">
    <source>
        <dbReference type="EMBL" id="MFD2523012.1"/>
    </source>
</evidence>
<accession>A0ABW5JAE5</accession>
<dbReference type="RefSeq" id="WP_340240129.1">
    <property type="nucleotide sequence ID" value="NZ_JBBEWC010000018.1"/>
</dbReference>
<reference evidence="2" key="1">
    <citation type="journal article" date="2019" name="Int. J. Syst. Evol. Microbiol.">
        <title>The Global Catalogue of Microorganisms (GCM) 10K type strain sequencing project: providing services to taxonomists for standard genome sequencing and annotation.</title>
        <authorList>
            <consortium name="The Broad Institute Genomics Platform"/>
            <consortium name="The Broad Institute Genome Sequencing Center for Infectious Disease"/>
            <person name="Wu L."/>
            <person name="Ma J."/>
        </authorList>
    </citation>
    <scope>NUCLEOTIDE SEQUENCE [LARGE SCALE GENOMIC DNA]</scope>
    <source>
        <strain evidence="2">KCTC 52344</strain>
    </source>
</reference>
<name>A0ABW5JAE5_9BACT</name>
<gene>
    <name evidence="1" type="ORF">ACFSR2_19100</name>
</gene>
<sequence>MSIQYPYTLQRLNVVPSTQDEHGDFQASAPAWAVLGPCRNEDGRQQQFSLEDGTYLRASHLIQCPAGTLPLKAGERIKVSEKDGTVRLEGDVIFATKDRFHTRIWL</sequence>
<protein>
    <submittedName>
        <fullName evidence="1">Uncharacterized protein</fullName>
    </submittedName>
</protein>
<dbReference type="EMBL" id="JBHULC010000027">
    <property type="protein sequence ID" value="MFD2523012.1"/>
    <property type="molecule type" value="Genomic_DNA"/>
</dbReference>
<dbReference type="Proteomes" id="UP001597510">
    <property type="component" value="Unassembled WGS sequence"/>
</dbReference>
<keyword evidence="2" id="KW-1185">Reference proteome</keyword>
<organism evidence="1 2">
    <name type="scientific">Emticicia soli</name>
    <dbReference type="NCBI Taxonomy" id="2027878"/>
    <lineage>
        <taxon>Bacteria</taxon>
        <taxon>Pseudomonadati</taxon>
        <taxon>Bacteroidota</taxon>
        <taxon>Cytophagia</taxon>
        <taxon>Cytophagales</taxon>
        <taxon>Leadbetterellaceae</taxon>
        <taxon>Emticicia</taxon>
    </lineage>
</organism>
<comment type="caution">
    <text evidence="1">The sequence shown here is derived from an EMBL/GenBank/DDBJ whole genome shotgun (WGS) entry which is preliminary data.</text>
</comment>
<evidence type="ECO:0000313" key="2">
    <source>
        <dbReference type="Proteomes" id="UP001597510"/>
    </source>
</evidence>
<proteinExistence type="predicted"/>